<feature type="domain" description="G-patch" evidence="5">
    <location>
        <begin position="525"/>
        <end position="570"/>
    </location>
</feature>
<dbReference type="InterPro" id="IPR035979">
    <property type="entry name" value="RBD_domain_sf"/>
</dbReference>
<dbReference type="GO" id="GO:0000398">
    <property type="term" value="P:mRNA splicing, via spliceosome"/>
    <property type="evidence" value="ECO:0007669"/>
    <property type="project" value="TreeGrafter"/>
</dbReference>
<feature type="compositionally biased region" description="Basic and acidic residues" evidence="4">
    <location>
        <begin position="77"/>
        <end position="86"/>
    </location>
</feature>
<evidence type="ECO:0000256" key="1">
    <source>
        <dbReference type="ARBA" id="ARBA00004123"/>
    </source>
</evidence>
<dbReference type="SUPFAM" id="SSF54928">
    <property type="entry name" value="RNA-binding domain, RBD"/>
    <property type="match status" value="1"/>
</dbReference>
<keyword evidence="2" id="KW-0694">RNA-binding</keyword>
<sequence length="610" mass="67075">MSSQRTNENEEFSIRGAASRAGSHRREERYERSRSPTRRRNDYYDVDAPRGGREYPRRRDDDRHYRPSRDWGPGDTSRARSSDDRASLYSSGAGYSDPTIYNDPEEPPAPNGDGDVATEDSPWKVLLVRGLKPAVDESLLAKGLEKLYLDENEPAPPPPAMPMPPGMPPRQPTPRGAPPNTLRRVFVIRDRISGRSLGFGFAEYHSPADAKAALARAKSLGNSCTISSKQIELCHPHLGIFRPLGLSRDDQQFAFDWNGTNFAYHDTRYYASPQMVNADPPAPPQSQQPPAKEATAKTKKRTKTEAMGTLDNPSEPTKKVKTEIAMVNQLNRAQAQARGEDGEAETNDANPNPDPLSGANHENYTTGTGKEQSFAFNGPDKRNEGKRLVCCFLCNAQFGTDSAKLVAHVQYSAKHAENYKDDKIFKQGLDRMKSRKVDQHQTLNVEMKTSSENGGTQVGQAIQAPAPKEDYRDRAKERRQEEAKARKEGASSEKPTFQKVSLKDAARRGKGGDQQTPNDAAPAHSTMVARNLLKKAGWQEGQALGSGDGITAPIEQTAYAAGVGLGHASSKQGDAIEEAGRQTRNDRGGYADKTKDAFKKMFDDMQGNGT</sequence>
<protein>
    <recommendedName>
        <fullName evidence="5">G-patch domain-containing protein</fullName>
    </recommendedName>
</protein>
<feature type="compositionally biased region" description="Polar residues" evidence="4">
    <location>
        <begin position="360"/>
        <end position="375"/>
    </location>
</feature>
<feature type="region of interest" description="Disordered" evidence="4">
    <location>
        <begin position="333"/>
        <end position="379"/>
    </location>
</feature>
<proteinExistence type="predicted"/>
<evidence type="ECO:0000313" key="7">
    <source>
        <dbReference type="Proteomes" id="UP000799537"/>
    </source>
</evidence>
<feature type="region of interest" description="Disordered" evidence="4">
    <location>
        <begin position="150"/>
        <end position="180"/>
    </location>
</feature>
<keyword evidence="7" id="KW-1185">Reference proteome</keyword>
<dbReference type="RefSeq" id="XP_033663962.1">
    <property type="nucleotide sequence ID" value="XM_033813721.1"/>
</dbReference>
<evidence type="ECO:0000256" key="3">
    <source>
        <dbReference type="ARBA" id="ARBA00023242"/>
    </source>
</evidence>
<dbReference type="EMBL" id="ML993610">
    <property type="protein sequence ID" value="KAF2163073.1"/>
    <property type="molecule type" value="Genomic_DNA"/>
</dbReference>
<feature type="region of interest" description="Disordered" evidence="4">
    <location>
        <begin position="567"/>
        <end position="594"/>
    </location>
</feature>
<dbReference type="InterPro" id="IPR012677">
    <property type="entry name" value="Nucleotide-bd_a/b_plait_sf"/>
</dbReference>
<evidence type="ECO:0000259" key="5">
    <source>
        <dbReference type="PROSITE" id="PS50174"/>
    </source>
</evidence>
<name>A0A6A6C8A7_ZASCE</name>
<dbReference type="InterPro" id="IPR000467">
    <property type="entry name" value="G_patch_dom"/>
</dbReference>
<comment type="subcellular location">
    <subcellularLocation>
        <location evidence="1">Nucleus</location>
    </subcellularLocation>
</comment>
<dbReference type="PANTHER" id="PTHR13948">
    <property type="entry name" value="RNA-BINDING PROTEIN"/>
    <property type="match status" value="1"/>
</dbReference>
<evidence type="ECO:0000313" key="6">
    <source>
        <dbReference type="EMBL" id="KAF2163073.1"/>
    </source>
</evidence>
<feature type="compositionally biased region" description="Basic and acidic residues" evidence="4">
    <location>
        <begin position="578"/>
        <end position="594"/>
    </location>
</feature>
<evidence type="ECO:0000256" key="4">
    <source>
        <dbReference type="SAM" id="MobiDB-lite"/>
    </source>
</evidence>
<accession>A0A6A6C8A7</accession>
<evidence type="ECO:0000256" key="2">
    <source>
        <dbReference type="ARBA" id="ARBA00022884"/>
    </source>
</evidence>
<dbReference type="Proteomes" id="UP000799537">
    <property type="component" value="Unassembled WGS sequence"/>
</dbReference>
<feature type="compositionally biased region" description="Basic and acidic residues" evidence="4">
    <location>
        <begin position="501"/>
        <end position="511"/>
    </location>
</feature>
<dbReference type="GO" id="GO:0005634">
    <property type="term" value="C:nucleus"/>
    <property type="evidence" value="ECO:0007669"/>
    <property type="project" value="UniProtKB-SubCell"/>
</dbReference>
<feature type="region of interest" description="Disordered" evidence="4">
    <location>
        <begin position="274"/>
        <end position="319"/>
    </location>
</feature>
<feature type="compositionally biased region" description="Polar residues" evidence="4">
    <location>
        <begin position="446"/>
        <end position="460"/>
    </location>
</feature>
<feature type="region of interest" description="Disordered" evidence="4">
    <location>
        <begin position="446"/>
        <end position="524"/>
    </location>
</feature>
<gene>
    <name evidence="6" type="ORF">M409DRAFT_57749</name>
</gene>
<organism evidence="6 7">
    <name type="scientific">Zasmidium cellare ATCC 36951</name>
    <dbReference type="NCBI Taxonomy" id="1080233"/>
    <lineage>
        <taxon>Eukaryota</taxon>
        <taxon>Fungi</taxon>
        <taxon>Dikarya</taxon>
        <taxon>Ascomycota</taxon>
        <taxon>Pezizomycotina</taxon>
        <taxon>Dothideomycetes</taxon>
        <taxon>Dothideomycetidae</taxon>
        <taxon>Mycosphaerellales</taxon>
        <taxon>Mycosphaerellaceae</taxon>
        <taxon>Zasmidium</taxon>
    </lineage>
</organism>
<dbReference type="AlphaFoldDB" id="A0A6A6C8A7"/>
<feature type="region of interest" description="Disordered" evidence="4">
    <location>
        <begin position="1"/>
        <end position="118"/>
    </location>
</feature>
<feature type="compositionally biased region" description="Pro residues" evidence="4">
    <location>
        <begin position="154"/>
        <end position="177"/>
    </location>
</feature>
<reference evidence="6" key="1">
    <citation type="journal article" date="2020" name="Stud. Mycol.">
        <title>101 Dothideomycetes genomes: a test case for predicting lifestyles and emergence of pathogens.</title>
        <authorList>
            <person name="Haridas S."/>
            <person name="Albert R."/>
            <person name="Binder M."/>
            <person name="Bloem J."/>
            <person name="Labutti K."/>
            <person name="Salamov A."/>
            <person name="Andreopoulos B."/>
            <person name="Baker S."/>
            <person name="Barry K."/>
            <person name="Bills G."/>
            <person name="Bluhm B."/>
            <person name="Cannon C."/>
            <person name="Castanera R."/>
            <person name="Culley D."/>
            <person name="Daum C."/>
            <person name="Ezra D."/>
            <person name="Gonzalez J."/>
            <person name="Henrissat B."/>
            <person name="Kuo A."/>
            <person name="Liang C."/>
            <person name="Lipzen A."/>
            <person name="Lutzoni F."/>
            <person name="Magnuson J."/>
            <person name="Mondo S."/>
            <person name="Nolan M."/>
            <person name="Ohm R."/>
            <person name="Pangilinan J."/>
            <person name="Park H.-J."/>
            <person name="Ramirez L."/>
            <person name="Alfaro M."/>
            <person name="Sun H."/>
            <person name="Tritt A."/>
            <person name="Yoshinaga Y."/>
            <person name="Zwiers L.-H."/>
            <person name="Turgeon B."/>
            <person name="Goodwin S."/>
            <person name="Spatafora J."/>
            <person name="Crous P."/>
            <person name="Grigoriev I."/>
        </authorList>
    </citation>
    <scope>NUCLEOTIDE SEQUENCE</scope>
    <source>
        <strain evidence="6">ATCC 36951</strain>
    </source>
</reference>
<dbReference type="PROSITE" id="PS50174">
    <property type="entry name" value="G_PATCH"/>
    <property type="match status" value="1"/>
</dbReference>
<dbReference type="GO" id="GO:0003723">
    <property type="term" value="F:RNA binding"/>
    <property type="evidence" value="ECO:0007669"/>
    <property type="project" value="UniProtKB-KW"/>
</dbReference>
<dbReference type="OrthoDB" id="29221at2759"/>
<dbReference type="Pfam" id="PF01585">
    <property type="entry name" value="G-patch"/>
    <property type="match status" value="1"/>
</dbReference>
<dbReference type="PANTHER" id="PTHR13948:SF3">
    <property type="entry name" value="FI21118P1"/>
    <property type="match status" value="1"/>
</dbReference>
<feature type="compositionally biased region" description="Basic and acidic residues" evidence="4">
    <location>
        <begin position="24"/>
        <end position="69"/>
    </location>
</feature>
<keyword evidence="3" id="KW-0539">Nucleus</keyword>
<dbReference type="Gene3D" id="3.30.70.330">
    <property type="match status" value="1"/>
</dbReference>
<dbReference type="GeneID" id="54566993"/>
<feature type="compositionally biased region" description="Basic and acidic residues" evidence="4">
    <location>
        <begin position="467"/>
        <end position="491"/>
    </location>
</feature>